<protein>
    <recommendedName>
        <fullName evidence="6">DUF3261 domain-containing protein</fullName>
    </recommendedName>
</protein>
<evidence type="ECO:0000313" key="2">
    <source>
        <dbReference type="EMBL" id="HBU98489.1"/>
    </source>
</evidence>
<dbReference type="AlphaFoldDB" id="A0A358HTH3"/>
<sequence>MRSILILFMTLSLSACVTDFADLTVPNPFASNPAYTITLAPGVTIELPENPWDTAQGLEATQQVTAQWRPKNGEPGTATFLARISAQPGQVRIAVLDDLGRRAMTIDWTLDGLNIVKADWVPDALDPERLLGDIVMTYWPDDVVSDAVDQSMTAEETMGQRTIRTTGDGLVFVTIEKPIRDPWQGVATLRNMKLGYTLTIRSQRLGS</sequence>
<feature type="signal peptide" evidence="1">
    <location>
        <begin position="1"/>
        <end position="21"/>
    </location>
</feature>
<gene>
    <name evidence="2" type="ORF">DEF21_11375</name>
    <name evidence="3" type="ORF">DHR80_00565</name>
</gene>
<dbReference type="EMBL" id="DOOG01000093">
    <property type="protein sequence ID" value="HBU98489.1"/>
    <property type="molecule type" value="Genomic_DNA"/>
</dbReference>
<name>A0A358HTH3_9PROT</name>
<dbReference type="EMBL" id="DPOP01000005">
    <property type="protein sequence ID" value="HCW65706.1"/>
    <property type="molecule type" value="Genomic_DNA"/>
</dbReference>
<evidence type="ECO:0008006" key="6">
    <source>
        <dbReference type="Google" id="ProtNLM"/>
    </source>
</evidence>
<dbReference type="Pfam" id="PF11659">
    <property type="entry name" value="DUF3261"/>
    <property type="match status" value="1"/>
</dbReference>
<organism evidence="2 5">
    <name type="scientific">Thalassospira lucentensis</name>
    <dbReference type="NCBI Taxonomy" id="168935"/>
    <lineage>
        <taxon>Bacteria</taxon>
        <taxon>Pseudomonadati</taxon>
        <taxon>Pseudomonadota</taxon>
        <taxon>Alphaproteobacteria</taxon>
        <taxon>Rhodospirillales</taxon>
        <taxon>Thalassospiraceae</taxon>
        <taxon>Thalassospira</taxon>
    </lineage>
</organism>
<evidence type="ECO:0000313" key="4">
    <source>
        <dbReference type="Proteomes" id="UP000264179"/>
    </source>
</evidence>
<proteinExistence type="predicted"/>
<accession>A0A358HTH3</accession>
<dbReference type="Proteomes" id="UP000264753">
    <property type="component" value="Unassembled WGS sequence"/>
</dbReference>
<dbReference type="InterPro" id="IPR021675">
    <property type="entry name" value="DUF3261"/>
</dbReference>
<dbReference type="Proteomes" id="UP000264179">
    <property type="component" value="Unassembled WGS sequence"/>
</dbReference>
<evidence type="ECO:0000256" key="1">
    <source>
        <dbReference type="SAM" id="SignalP"/>
    </source>
</evidence>
<keyword evidence="1" id="KW-0732">Signal</keyword>
<evidence type="ECO:0000313" key="5">
    <source>
        <dbReference type="Proteomes" id="UP000264753"/>
    </source>
</evidence>
<dbReference type="PROSITE" id="PS51257">
    <property type="entry name" value="PROKAR_LIPOPROTEIN"/>
    <property type="match status" value="1"/>
</dbReference>
<reference evidence="4 5" key="1">
    <citation type="journal article" date="2018" name="Nat. Biotechnol.">
        <title>A standardized bacterial taxonomy based on genome phylogeny substantially revises the tree of life.</title>
        <authorList>
            <person name="Parks D.H."/>
            <person name="Chuvochina M."/>
            <person name="Waite D.W."/>
            <person name="Rinke C."/>
            <person name="Skarshewski A."/>
            <person name="Chaumeil P.A."/>
            <person name="Hugenholtz P."/>
        </authorList>
    </citation>
    <scope>NUCLEOTIDE SEQUENCE [LARGE SCALE GENOMIC DNA]</scope>
    <source>
        <strain evidence="2">UBA8707</strain>
        <strain evidence="3">UBA9881</strain>
    </source>
</reference>
<feature type="chain" id="PRO_5036331305" description="DUF3261 domain-containing protein" evidence="1">
    <location>
        <begin position="22"/>
        <end position="207"/>
    </location>
</feature>
<comment type="caution">
    <text evidence="2">The sequence shown here is derived from an EMBL/GenBank/DDBJ whole genome shotgun (WGS) entry which is preliminary data.</text>
</comment>
<evidence type="ECO:0000313" key="3">
    <source>
        <dbReference type="EMBL" id="HCW65706.1"/>
    </source>
</evidence>